<keyword evidence="3" id="KW-1185">Reference proteome</keyword>
<sequence>MIVSVQVVLITSTWWSLASAGIVNLTPCLPSDYKKMSLGKAVGGIRNLKVTGNQRSRRSCHYLGNVYNSWTRVPPTSPSGCSRSTACAETPATIMTSLAHKNTVRLLVKNTRRPTSKKSVAHPAFRKTMFSASRITASSASRSTARPASMKPKKFPYFRNTVRPLSGAVKNGENTVTSHQLYSAMVSVIAMSQPQQTRSNAAIVAELKPRANNCVVAEYIKCLPVPKPKNSYQDPIMVQETNKVDYPNGYSLARGAHDATATSDEYKYYDDNEKPAQMWKVEVAKGEHMTESEAKAMGVPDDKGNEYEE</sequence>
<proteinExistence type="predicted"/>
<keyword evidence="2" id="KW-0732">Signal</keyword>
<accession>A0A8B8FPG8</accession>
<dbReference type="GeneID" id="112684874"/>
<dbReference type="Proteomes" id="UP000694846">
    <property type="component" value="Unplaced"/>
</dbReference>
<organism evidence="3 4">
    <name type="scientific">Sipha flava</name>
    <name type="common">yellow sugarcane aphid</name>
    <dbReference type="NCBI Taxonomy" id="143950"/>
    <lineage>
        <taxon>Eukaryota</taxon>
        <taxon>Metazoa</taxon>
        <taxon>Ecdysozoa</taxon>
        <taxon>Arthropoda</taxon>
        <taxon>Hexapoda</taxon>
        <taxon>Insecta</taxon>
        <taxon>Pterygota</taxon>
        <taxon>Neoptera</taxon>
        <taxon>Paraneoptera</taxon>
        <taxon>Hemiptera</taxon>
        <taxon>Sternorrhyncha</taxon>
        <taxon>Aphidomorpha</taxon>
        <taxon>Aphidoidea</taxon>
        <taxon>Aphididae</taxon>
        <taxon>Sipha</taxon>
    </lineage>
</organism>
<name>A0A8B8FPG8_9HEMI</name>
<feature type="region of interest" description="Disordered" evidence="1">
    <location>
        <begin position="287"/>
        <end position="309"/>
    </location>
</feature>
<reference evidence="4" key="1">
    <citation type="submission" date="2025-08" db="UniProtKB">
        <authorList>
            <consortium name="RefSeq"/>
        </authorList>
    </citation>
    <scope>IDENTIFICATION</scope>
    <source>
        <tissue evidence="4">Whole body</tissue>
    </source>
</reference>
<evidence type="ECO:0000256" key="1">
    <source>
        <dbReference type="SAM" id="MobiDB-lite"/>
    </source>
</evidence>
<gene>
    <name evidence="4" type="primary">LOC112684874</name>
</gene>
<protein>
    <submittedName>
        <fullName evidence="4">Uncharacterized protein LOC112684874</fullName>
    </submittedName>
</protein>
<evidence type="ECO:0000313" key="4">
    <source>
        <dbReference type="RefSeq" id="XP_025412376.1"/>
    </source>
</evidence>
<dbReference type="RefSeq" id="XP_025412376.1">
    <property type="nucleotide sequence ID" value="XM_025556591.1"/>
</dbReference>
<dbReference type="AlphaFoldDB" id="A0A8B8FPG8"/>
<feature type="chain" id="PRO_5033980468" evidence="2">
    <location>
        <begin position="21"/>
        <end position="309"/>
    </location>
</feature>
<evidence type="ECO:0000256" key="2">
    <source>
        <dbReference type="SAM" id="SignalP"/>
    </source>
</evidence>
<evidence type="ECO:0000313" key="3">
    <source>
        <dbReference type="Proteomes" id="UP000694846"/>
    </source>
</evidence>
<feature type="signal peptide" evidence="2">
    <location>
        <begin position="1"/>
        <end position="20"/>
    </location>
</feature>